<dbReference type="SUPFAM" id="SSF52980">
    <property type="entry name" value="Restriction endonuclease-like"/>
    <property type="match status" value="1"/>
</dbReference>
<dbReference type="InterPro" id="IPR014833">
    <property type="entry name" value="TnsA_N"/>
</dbReference>
<keyword evidence="4" id="KW-1185">Reference proteome</keyword>
<dbReference type="CDD" id="cd22362">
    <property type="entry name" value="TnsA_endonuclease-like"/>
    <property type="match status" value="1"/>
</dbReference>
<dbReference type="InterPro" id="IPR011856">
    <property type="entry name" value="tRNA_endonuc-like_dom_sf"/>
</dbReference>
<organism evidence="3 4">
    <name type="scientific">Eubacterium plexicaudatum ASF492</name>
    <dbReference type="NCBI Taxonomy" id="1235802"/>
    <lineage>
        <taxon>Bacteria</taxon>
        <taxon>Bacillati</taxon>
        <taxon>Bacillota</taxon>
        <taxon>Clostridia</taxon>
        <taxon>Eubacteriales</taxon>
        <taxon>Eubacteriaceae</taxon>
        <taxon>Eubacterium</taxon>
    </lineage>
</organism>
<dbReference type="PATRIC" id="fig|1235802.3.peg.6403"/>
<dbReference type="InterPro" id="IPR014832">
    <property type="entry name" value="TnsA_C"/>
</dbReference>
<evidence type="ECO:0000259" key="2">
    <source>
        <dbReference type="Pfam" id="PF08722"/>
    </source>
</evidence>
<evidence type="ECO:0000313" key="3">
    <source>
        <dbReference type="EMBL" id="EMZ17295.1"/>
    </source>
</evidence>
<dbReference type="InterPro" id="IPR036388">
    <property type="entry name" value="WH-like_DNA-bd_sf"/>
</dbReference>
<dbReference type="AlphaFoldDB" id="N1ZTX9"/>
<reference evidence="3 4" key="1">
    <citation type="journal article" date="2014" name="Genome Announc.">
        <title>Draft genome sequences of the altered schaedler flora, a defined bacterial community from gnotobiotic mice.</title>
        <authorList>
            <person name="Wannemuehler M.J."/>
            <person name="Overstreet A.M."/>
            <person name="Ward D.V."/>
            <person name="Phillips G.J."/>
        </authorList>
    </citation>
    <scope>NUCLEOTIDE SEQUENCE [LARGE SCALE GENOMIC DNA]</scope>
    <source>
        <strain evidence="3 4">ASF492</strain>
    </source>
</reference>
<gene>
    <name evidence="3" type="ORF">C823_06062</name>
</gene>
<evidence type="ECO:0000313" key="4">
    <source>
        <dbReference type="Proteomes" id="UP000012589"/>
    </source>
</evidence>
<evidence type="ECO:0008006" key="5">
    <source>
        <dbReference type="Google" id="ProtNLM"/>
    </source>
</evidence>
<dbReference type="EMBL" id="AQFT01000212">
    <property type="protein sequence ID" value="EMZ17295.1"/>
    <property type="molecule type" value="Genomic_DNA"/>
</dbReference>
<comment type="caution">
    <text evidence="3">The sequence shown here is derived from an EMBL/GenBank/DDBJ whole genome shotgun (WGS) entry which is preliminary data.</text>
</comment>
<feature type="domain" description="TnsA endonuclease N-terminal" evidence="2">
    <location>
        <begin position="75"/>
        <end position="165"/>
    </location>
</feature>
<dbReference type="eggNOG" id="ENOG502Z9E1">
    <property type="taxonomic scope" value="Bacteria"/>
</dbReference>
<sequence length="269" mass="32163">MAKRKRTWNKEKYHRYLSEGRGQGTASEYKPWIYIHDFSSNGIVSRVKGKTTGRIHHLLSNQELWYFYLLDWSEKAMDIREQFPLLELEEAIKIADSLRIRYPYDRKSGFPYVLTSDFLITTRQGTIARSVKLAKDLDNPRVCEKLEIERRYWKNRGIEWRLVTENQISRAKARNIEWLFSGSPLEELICGGEKRNQSMEYFLYLYRDGEIRFPDILREVEHNFDLQEGTGICVFKALVINREIILKMEKPINLSEPREKDGLWHRKYM</sequence>
<dbReference type="GO" id="GO:0003676">
    <property type="term" value="F:nucleic acid binding"/>
    <property type="evidence" value="ECO:0007669"/>
    <property type="project" value="InterPro"/>
</dbReference>
<dbReference type="Gene3D" id="3.40.1350.10">
    <property type="match status" value="1"/>
</dbReference>
<feature type="domain" description="TnsA endonuclease C-terminal" evidence="1">
    <location>
        <begin position="167"/>
        <end position="246"/>
    </location>
</feature>
<dbReference type="OrthoDB" id="5291587at2"/>
<dbReference type="Gene3D" id="1.10.10.10">
    <property type="entry name" value="Winged helix-like DNA-binding domain superfamily/Winged helix DNA-binding domain"/>
    <property type="match status" value="1"/>
</dbReference>
<dbReference type="HOGENOM" id="CLU_076083_0_1_9"/>
<proteinExistence type="predicted"/>
<dbReference type="Pfam" id="PF08722">
    <property type="entry name" value="Tn7_TnsA-like_N"/>
    <property type="match status" value="1"/>
</dbReference>
<evidence type="ECO:0000259" key="1">
    <source>
        <dbReference type="Pfam" id="PF08721"/>
    </source>
</evidence>
<dbReference type="Proteomes" id="UP000012589">
    <property type="component" value="Unassembled WGS sequence"/>
</dbReference>
<dbReference type="InterPro" id="IPR011335">
    <property type="entry name" value="Restrct_endonuc-II-like"/>
</dbReference>
<protein>
    <recommendedName>
        <fullName evidence="5">TnsA endonuclease N-terminal domain-containing protein</fullName>
    </recommendedName>
</protein>
<dbReference type="Pfam" id="PF08721">
    <property type="entry name" value="Tn7_Tnp_TnsA_C"/>
    <property type="match status" value="1"/>
</dbReference>
<dbReference type="STRING" id="1235802.C823_06062"/>
<accession>N1ZTX9</accession>
<name>N1ZTX9_9FIRM</name>